<dbReference type="GO" id="GO:0005509">
    <property type="term" value="F:calcium ion binding"/>
    <property type="evidence" value="ECO:0007669"/>
    <property type="project" value="InterPro"/>
</dbReference>
<keyword evidence="16" id="KW-1185">Reference proteome</keyword>
<feature type="binding site" evidence="12">
    <location>
        <position position="419"/>
    </location>
    <ligand>
        <name>ATP</name>
        <dbReference type="ChEBI" id="CHEBI:30616"/>
    </ligand>
</feature>
<dbReference type="GO" id="GO:0004674">
    <property type="term" value="F:protein serine/threonine kinase activity"/>
    <property type="evidence" value="ECO:0007669"/>
    <property type="project" value="UniProtKB-KW"/>
</dbReference>
<evidence type="ECO:0000256" key="13">
    <source>
        <dbReference type="SAM" id="Phobius"/>
    </source>
</evidence>
<dbReference type="InParanoid" id="A0A6P3YWF0"/>
<dbReference type="RefSeq" id="XP_015868675.3">
    <property type="nucleotide sequence ID" value="XM_016013189.4"/>
</dbReference>
<dbReference type="GO" id="GO:0007166">
    <property type="term" value="P:cell surface receptor signaling pathway"/>
    <property type="evidence" value="ECO:0007669"/>
    <property type="project" value="InterPro"/>
</dbReference>
<keyword evidence="13" id="KW-0812">Transmembrane</keyword>
<evidence type="ECO:0000313" key="16">
    <source>
        <dbReference type="Proteomes" id="UP001652623"/>
    </source>
</evidence>
<sequence length="1393" mass="155638">MAIMILAVFLISSSFSSPSTSAQLLDPSPAECDRRCGDVDIPYPFGTTEGCALESKFLINCNKSTGEPIQGKNLLVTNISIEHHEISIATYVARACYDQDGRRVNRNRPTLRVPPQYTISSSKNKFTVIGCDSYAYLYGNYNNDDNDYSTGCTTRCGSIAKVSANGSCSGIGCCQIDIPAGLQNAEIATMSFDNHTKVAGFNNCTYAFAVEQGKFNFAQAYLANFPQERLPQVVEWAVSNDTSCGGNATAQYFDDLSGYYCQCNTGYIGNPYLTDGCQDIDECQTSNRTCTSYEDCVNRQGSFICKKKGKLAVIEVTIGTAIGLIALLIASSWIYLVFKKRKLMKLKEKFFQQNGGYILQQKLSQQQEYSSDTAAKIFTEEELKKATLNYDDSTIIGRGGFGTVYKGFLADNKIVAIKKSKIVDQTQIGQFINEVIVLSQINHRNVVKLLGCCLETEVPLLVYEFVPNGTLFEHIHDENRAFNLSWKIRLGIAAETAEALSYLHSSASTPIIHRDVKSSNILLDNYNAKVSDFGASKLVPMDQIEVATMVQGTLGYLDPEYLHTNQLTEKSDVYSFGVVLVELLTGRKAVSFDKPEEKNSAKYFLSSLREGWVFEVIDSNINMEENKEQVKEVAQVAKRCLNLRGDERPSMKEVAMELQGLRQMEKQWWVNSESNNMEEIEYLLGETTSSSYQQYRDVSNMTAAYDSIRDHSCGNMTIPYPFVISESCALEKKFFINCSTKEPMLGENVWVTNISIQTHEISITSYVARLCYKTSGTGETNRPSLRVPKFTISSSKNKFTVIGCDSYGYLYGNGKNQNYSTGCFTRCESLDTVSANNSCSGIGCCQIDIPSGFKNISLEAYSFSNHSGVMDFNPCTYAFVVEKDKFNFSRTYLAEFPEEKQPLVLEWAIDKAANQYMCGKNATKEDKVGDGSGYYCKCNQGYVGNPYLPHGCQDFDECQNNHHNCTVNQYCVNTEGNYTCQPKNQPDQLLVIKITIGVAIGLVALVICSSWLHLVFSKRKLIKLKEKFFRQNGGLILQQKLSQQEDYSNETAAKIFSEEELKKATLNYDTSTIIGQGGFGTVYKGFLADKKIVAIKKSKNVDQTQIEQFINEVIVLSQINHRNVIKLLGCCLETEVPLLVYEFVPNGTLFEHVHDANKASNLPWKVRLGIAAETAGALSYLHSAASTPIIHRDVKSSNILLDNHTAKVSDFGASRLVPLDQIEVATMVQGTLGYLDPEYLYTNQLTEKSDVYSFGVVLVELLTGRKALMFDRPEDERNLAQYFHCSLKEGRLFEVIESNLNKEENKEQIKEVAELAKRCLNLRGDDRPSMKEVAMELEGLRKTEKHPWVNEEVMNMEEIEYLLAETSNANDGSITTSAYDSVRNPVSLDFSGR</sequence>
<evidence type="ECO:0000256" key="8">
    <source>
        <dbReference type="ARBA" id="ARBA00023157"/>
    </source>
</evidence>
<feature type="signal peptide" evidence="14">
    <location>
        <begin position="1"/>
        <end position="22"/>
    </location>
</feature>
<dbReference type="PANTHER" id="PTHR27005">
    <property type="entry name" value="WALL-ASSOCIATED RECEPTOR KINASE-LIKE 21"/>
    <property type="match status" value="1"/>
</dbReference>
<dbReference type="Gene3D" id="1.10.510.10">
    <property type="entry name" value="Transferase(Phosphotransferase) domain 1"/>
    <property type="match status" value="2"/>
</dbReference>
<evidence type="ECO:0000259" key="15">
    <source>
        <dbReference type="PROSITE" id="PS50011"/>
    </source>
</evidence>
<keyword evidence="7 12" id="KW-0067">ATP-binding</keyword>
<dbReference type="InterPro" id="IPR008271">
    <property type="entry name" value="Ser/Thr_kinase_AS"/>
</dbReference>
<dbReference type="PROSITE" id="PS01187">
    <property type="entry name" value="EGF_CA"/>
    <property type="match status" value="2"/>
</dbReference>
<dbReference type="PROSITE" id="PS50011">
    <property type="entry name" value="PROTEIN_KINASE_DOM"/>
    <property type="match status" value="2"/>
</dbReference>
<dbReference type="InterPro" id="IPR045274">
    <property type="entry name" value="WAK-like"/>
</dbReference>
<dbReference type="Pfam" id="PF13947">
    <property type="entry name" value="GUB_WAK_bind"/>
    <property type="match status" value="2"/>
</dbReference>
<dbReference type="GO" id="GO:0005524">
    <property type="term" value="F:ATP binding"/>
    <property type="evidence" value="ECO:0007669"/>
    <property type="project" value="UniProtKB-UniRule"/>
</dbReference>
<dbReference type="InterPro" id="IPR011009">
    <property type="entry name" value="Kinase-like_dom_sf"/>
</dbReference>
<dbReference type="SMR" id="A0A6P3YWF0"/>
<comment type="catalytic activity">
    <reaction evidence="11">
        <text>L-threonyl-[protein] + ATP = O-phospho-L-threonyl-[protein] + ADP + H(+)</text>
        <dbReference type="Rhea" id="RHEA:46608"/>
        <dbReference type="Rhea" id="RHEA-COMP:11060"/>
        <dbReference type="Rhea" id="RHEA-COMP:11605"/>
        <dbReference type="ChEBI" id="CHEBI:15378"/>
        <dbReference type="ChEBI" id="CHEBI:30013"/>
        <dbReference type="ChEBI" id="CHEBI:30616"/>
        <dbReference type="ChEBI" id="CHEBI:61977"/>
        <dbReference type="ChEBI" id="CHEBI:456216"/>
    </reaction>
</comment>
<dbReference type="Pfam" id="PF07645">
    <property type="entry name" value="EGF_CA"/>
    <property type="match status" value="2"/>
</dbReference>
<name>A0A6P3YWF0_ZIZJJ</name>
<keyword evidence="6 17" id="KW-0418">Kinase</keyword>
<dbReference type="Gene3D" id="3.30.200.20">
    <property type="entry name" value="Phosphorylase Kinase, domain 1"/>
    <property type="match status" value="2"/>
</dbReference>
<feature type="transmembrane region" description="Helical" evidence="13">
    <location>
        <begin position="316"/>
        <end position="338"/>
    </location>
</feature>
<dbReference type="PANTHER" id="PTHR27005:SF468">
    <property type="entry name" value="OS01G0310500 PROTEIN"/>
    <property type="match status" value="1"/>
</dbReference>
<feature type="transmembrane region" description="Helical" evidence="13">
    <location>
        <begin position="990"/>
        <end position="1016"/>
    </location>
</feature>
<accession>A0A6P3YWF0</accession>
<evidence type="ECO:0000256" key="3">
    <source>
        <dbReference type="ARBA" id="ARBA00022679"/>
    </source>
</evidence>
<organism evidence="16 17">
    <name type="scientific">Ziziphus jujuba</name>
    <name type="common">Chinese jujube</name>
    <name type="synonym">Ziziphus sativa</name>
    <dbReference type="NCBI Taxonomy" id="326968"/>
    <lineage>
        <taxon>Eukaryota</taxon>
        <taxon>Viridiplantae</taxon>
        <taxon>Streptophyta</taxon>
        <taxon>Embryophyta</taxon>
        <taxon>Tracheophyta</taxon>
        <taxon>Spermatophyta</taxon>
        <taxon>Magnoliopsida</taxon>
        <taxon>eudicotyledons</taxon>
        <taxon>Gunneridae</taxon>
        <taxon>Pentapetalae</taxon>
        <taxon>rosids</taxon>
        <taxon>fabids</taxon>
        <taxon>Rosales</taxon>
        <taxon>Rhamnaceae</taxon>
        <taxon>Paliureae</taxon>
        <taxon>Ziziphus</taxon>
    </lineage>
</organism>
<dbReference type="Pfam" id="PF00069">
    <property type="entry name" value="Pkinase"/>
    <property type="match status" value="2"/>
</dbReference>
<dbReference type="SUPFAM" id="SSF56112">
    <property type="entry name" value="Protein kinase-like (PK-like)"/>
    <property type="match status" value="2"/>
</dbReference>
<dbReference type="CDD" id="cd00054">
    <property type="entry name" value="EGF_CA"/>
    <property type="match status" value="2"/>
</dbReference>
<reference evidence="17" key="2">
    <citation type="submission" date="2025-08" db="UniProtKB">
        <authorList>
            <consortium name="RefSeq"/>
        </authorList>
    </citation>
    <scope>IDENTIFICATION</scope>
    <source>
        <tissue evidence="17">Seedling</tissue>
    </source>
</reference>
<gene>
    <name evidence="17" type="primary">LOC107406092</name>
</gene>
<keyword evidence="3" id="KW-0808">Transferase</keyword>
<evidence type="ECO:0000256" key="9">
    <source>
        <dbReference type="ARBA" id="ARBA00023180"/>
    </source>
</evidence>
<keyword evidence="17" id="KW-0675">Receptor</keyword>
<dbReference type="PROSITE" id="PS00107">
    <property type="entry name" value="PROTEIN_KINASE_ATP"/>
    <property type="match status" value="2"/>
</dbReference>
<dbReference type="InterPro" id="IPR049883">
    <property type="entry name" value="NOTCH1_EGF-like"/>
</dbReference>
<evidence type="ECO:0000256" key="14">
    <source>
        <dbReference type="SAM" id="SignalP"/>
    </source>
</evidence>
<dbReference type="InterPro" id="IPR018097">
    <property type="entry name" value="EGF_Ca-bd_CS"/>
</dbReference>
<evidence type="ECO:0000256" key="12">
    <source>
        <dbReference type="PROSITE-ProRule" id="PRU10141"/>
    </source>
</evidence>
<evidence type="ECO:0000256" key="4">
    <source>
        <dbReference type="ARBA" id="ARBA00022729"/>
    </source>
</evidence>
<reference evidence="16" key="1">
    <citation type="submission" date="2025-05" db="UniProtKB">
        <authorList>
            <consortium name="RefSeq"/>
        </authorList>
    </citation>
    <scope>NUCLEOTIDE SEQUENCE [LARGE SCALE GENOMIC DNA]</scope>
</reference>
<comment type="catalytic activity">
    <reaction evidence="10">
        <text>L-seryl-[protein] + ATP = O-phospho-L-seryl-[protein] + ADP + H(+)</text>
        <dbReference type="Rhea" id="RHEA:17989"/>
        <dbReference type="Rhea" id="RHEA-COMP:9863"/>
        <dbReference type="Rhea" id="RHEA-COMP:11604"/>
        <dbReference type="ChEBI" id="CHEBI:15378"/>
        <dbReference type="ChEBI" id="CHEBI:29999"/>
        <dbReference type="ChEBI" id="CHEBI:30616"/>
        <dbReference type="ChEBI" id="CHEBI:83421"/>
        <dbReference type="ChEBI" id="CHEBI:456216"/>
    </reaction>
</comment>
<dbReference type="InterPro" id="IPR017441">
    <property type="entry name" value="Protein_kinase_ATP_BS"/>
</dbReference>
<feature type="domain" description="Protein kinase" evidence="15">
    <location>
        <begin position="390"/>
        <end position="670"/>
    </location>
</feature>
<dbReference type="SMART" id="SM00220">
    <property type="entry name" value="S_TKc"/>
    <property type="match status" value="2"/>
</dbReference>
<keyword evidence="13" id="KW-0472">Membrane</keyword>
<evidence type="ECO:0000256" key="5">
    <source>
        <dbReference type="ARBA" id="ARBA00022741"/>
    </source>
</evidence>
<evidence type="ECO:0000256" key="1">
    <source>
        <dbReference type="ARBA" id="ARBA00004479"/>
    </source>
</evidence>
<dbReference type="GO" id="GO:0030247">
    <property type="term" value="F:polysaccharide binding"/>
    <property type="evidence" value="ECO:0007669"/>
    <property type="project" value="InterPro"/>
</dbReference>
<keyword evidence="4 14" id="KW-0732">Signal</keyword>
<dbReference type="InterPro" id="IPR025287">
    <property type="entry name" value="WAK_GUB"/>
</dbReference>
<feature type="domain" description="Protein kinase" evidence="15">
    <location>
        <begin position="1068"/>
        <end position="1349"/>
    </location>
</feature>
<evidence type="ECO:0000256" key="7">
    <source>
        <dbReference type="ARBA" id="ARBA00022840"/>
    </source>
</evidence>
<protein>
    <submittedName>
        <fullName evidence="17">Wall-associated receptor kinase 2</fullName>
    </submittedName>
</protein>
<keyword evidence="2" id="KW-0723">Serine/threonine-protein kinase</keyword>
<dbReference type="KEGG" id="zju:107406092"/>
<keyword evidence="13" id="KW-1133">Transmembrane helix</keyword>
<evidence type="ECO:0000256" key="11">
    <source>
        <dbReference type="ARBA" id="ARBA00047951"/>
    </source>
</evidence>
<feature type="chain" id="PRO_5046573213" evidence="14">
    <location>
        <begin position="23"/>
        <end position="1393"/>
    </location>
</feature>
<dbReference type="InterPro" id="IPR000719">
    <property type="entry name" value="Prot_kinase_dom"/>
</dbReference>
<comment type="subcellular location">
    <subcellularLocation>
        <location evidence="1">Membrane</location>
        <topology evidence="1">Single-pass type I membrane protein</topology>
    </subcellularLocation>
</comment>
<proteinExistence type="predicted"/>
<feature type="binding site" evidence="12">
    <location>
        <position position="1097"/>
    </location>
    <ligand>
        <name>ATP</name>
        <dbReference type="ChEBI" id="CHEBI:30616"/>
    </ligand>
</feature>
<keyword evidence="5 12" id="KW-0547">Nucleotide-binding</keyword>
<evidence type="ECO:0000256" key="2">
    <source>
        <dbReference type="ARBA" id="ARBA00022527"/>
    </source>
</evidence>
<dbReference type="Proteomes" id="UP001652623">
    <property type="component" value="Chromosome 1"/>
</dbReference>
<dbReference type="GO" id="GO:0005886">
    <property type="term" value="C:plasma membrane"/>
    <property type="evidence" value="ECO:0007669"/>
    <property type="project" value="TreeGrafter"/>
</dbReference>
<evidence type="ECO:0000256" key="10">
    <source>
        <dbReference type="ARBA" id="ARBA00047558"/>
    </source>
</evidence>
<dbReference type="GeneID" id="107406092"/>
<keyword evidence="8" id="KW-1015">Disulfide bond</keyword>
<dbReference type="PROSITE" id="PS00108">
    <property type="entry name" value="PROTEIN_KINASE_ST"/>
    <property type="match status" value="2"/>
</dbReference>
<dbReference type="CDD" id="cd14066">
    <property type="entry name" value="STKc_IRAK"/>
    <property type="match status" value="2"/>
</dbReference>
<evidence type="ECO:0000313" key="17">
    <source>
        <dbReference type="RefSeq" id="XP_015868675.3"/>
    </source>
</evidence>
<keyword evidence="9" id="KW-0325">Glycoprotein</keyword>
<dbReference type="Gene3D" id="2.10.25.10">
    <property type="entry name" value="Laminin"/>
    <property type="match status" value="2"/>
</dbReference>
<evidence type="ECO:0000256" key="6">
    <source>
        <dbReference type="ARBA" id="ARBA00022777"/>
    </source>
</evidence>
<dbReference type="AlphaFoldDB" id="A0A6P3YWF0"/>